<dbReference type="EMBL" id="JACOFV010000014">
    <property type="protein sequence ID" value="MBC3863379.1"/>
    <property type="molecule type" value="Genomic_DNA"/>
</dbReference>
<dbReference type="InterPro" id="IPR027275">
    <property type="entry name" value="PRC-brl_dom"/>
</dbReference>
<dbReference type="SUPFAM" id="SSF50346">
    <property type="entry name" value="PRC-barrel domain"/>
    <property type="match status" value="1"/>
</dbReference>
<protein>
    <submittedName>
        <fullName evidence="3">PRC-barrel domain-containing protein</fullName>
    </submittedName>
</protein>
<comment type="caution">
    <text evidence="3">The sequence shown here is derived from an EMBL/GenBank/DDBJ whole genome shotgun (WGS) entry which is preliminary data.</text>
</comment>
<dbReference type="AlphaFoldDB" id="A0A923HGM3"/>
<accession>A0A923HGM3</accession>
<evidence type="ECO:0000256" key="1">
    <source>
        <dbReference type="SAM" id="SignalP"/>
    </source>
</evidence>
<evidence type="ECO:0000313" key="3">
    <source>
        <dbReference type="EMBL" id="MBC3863379.1"/>
    </source>
</evidence>
<keyword evidence="4" id="KW-1185">Reference proteome</keyword>
<dbReference type="InterPro" id="IPR011033">
    <property type="entry name" value="PRC_barrel-like_sf"/>
</dbReference>
<evidence type="ECO:0000259" key="2">
    <source>
        <dbReference type="Pfam" id="PF05239"/>
    </source>
</evidence>
<evidence type="ECO:0000313" key="4">
    <source>
        <dbReference type="Proteomes" id="UP000634011"/>
    </source>
</evidence>
<feature type="chain" id="PRO_5037870161" evidence="1">
    <location>
        <begin position="25"/>
        <end position="225"/>
    </location>
</feature>
<feature type="domain" description="PRC-barrel" evidence="2">
    <location>
        <begin position="52"/>
        <end position="116"/>
    </location>
</feature>
<dbReference type="Gene3D" id="2.30.30.240">
    <property type="entry name" value="PRC-barrel domain"/>
    <property type="match status" value="1"/>
</dbReference>
<dbReference type="RefSeq" id="WP_186913323.1">
    <property type="nucleotide sequence ID" value="NZ_JACOFV010000014.1"/>
</dbReference>
<reference evidence="3" key="1">
    <citation type="submission" date="2020-08" db="EMBL/GenBank/DDBJ databases">
        <title>Novel species isolated from subtropical streams in China.</title>
        <authorList>
            <person name="Lu H."/>
        </authorList>
    </citation>
    <scope>NUCLEOTIDE SEQUENCE</scope>
    <source>
        <strain evidence="3">KACC 12607</strain>
    </source>
</reference>
<dbReference type="Proteomes" id="UP000634011">
    <property type="component" value="Unassembled WGS sequence"/>
</dbReference>
<proteinExistence type="predicted"/>
<feature type="signal peptide" evidence="1">
    <location>
        <begin position="1"/>
        <end position="24"/>
    </location>
</feature>
<gene>
    <name evidence="3" type="ORF">H8K32_14840</name>
</gene>
<dbReference type="Pfam" id="PF05239">
    <property type="entry name" value="PRC"/>
    <property type="match status" value="1"/>
</dbReference>
<name>A0A923HGM3_9BURK</name>
<sequence>MTKIASTLGLLLIGNLILSTPGFAQVAGSTTVLGVTVIEARQLALGWSVKKSIFGREVYNDAGVSVGKIEDVIISPEKNVTYFIVNVGGFIGIGGHNIAIPISQIVEQSGKIVIPGATKESIRNLPQFDYASDTAKRDAFVKSAENDLTIAREKANELQKKSALLSGEAKTKMDQKYALLQVEIQVVEKKMGEMKRAGTTRWQEFENDLNVDISHLKLTLANIDR</sequence>
<keyword evidence="1" id="KW-0732">Signal</keyword>
<organism evidence="3 4">
    <name type="scientific">Undibacterium jejuense</name>
    <dbReference type="NCBI Taxonomy" id="1344949"/>
    <lineage>
        <taxon>Bacteria</taxon>
        <taxon>Pseudomonadati</taxon>
        <taxon>Pseudomonadota</taxon>
        <taxon>Betaproteobacteria</taxon>
        <taxon>Burkholderiales</taxon>
        <taxon>Oxalobacteraceae</taxon>
        <taxon>Undibacterium</taxon>
    </lineage>
</organism>